<reference evidence="2" key="1">
    <citation type="journal article" date="2014" name="Int. J. Syst. Evol. Microbiol.">
        <title>Complete genome sequence of Corynebacterium casei LMG S-19264T (=DSM 44701T), isolated from a smear-ripened cheese.</title>
        <authorList>
            <consortium name="US DOE Joint Genome Institute (JGI-PGF)"/>
            <person name="Walter F."/>
            <person name="Albersmeier A."/>
            <person name="Kalinowski J."/>
            <person name="Ruckert C."/>
        </authorList>
    </citation>
    <scope>NUCLEOTIDE SEQUENCE</scope>
    <source>
        <strain evidence="2">JCM 3086</strain>
    </source>
</reference>
<evidence type="ECO:0000256" key="1">
    <source>
        <dbReference type="SAM" id="MobiDB-lite"/>
    </source>
</evidence>
<reference evidence="2" key="2">
    <citation type="submission" date="2020-09" db="EMBL/GenBank/DDBJ databases">
        <authorList>
            <person name="Sun Q."/>
            <person name="Ohkuma M."/>
        </authorList>
    </citation>
    <scope>NUCLEOTIDE SEQUENCE</scope>
    <source>
        <strain evidence="2">JCM 3086</strain>
    </source>
</reference>
<protein>
    <submittedName>
        <fullName evidence="2">Uncharacterized protein</fullName>
    </submittedName>
</protein>
<gene>
    <name evidence="2" type="ORF">GCM10010121_019400</name>
</gene>
<evidence type="ECO:0000313" key="3">
    <source>
        <dbReference type="Proteomes" id="UP000657574"/>
    </source>
</evidence>
<sequence>MAVLLDERVEFGQGMLERPLVEVPQDDGGHGPFVLRRQRHVGTGHGDGSGHAQLPALHIRGPTGVTPVRRDDFTA</sequence>
<name>A0A917NL07_9ACTN</name>
<dbReference type="EMBL" id="BMQA01000005">
    <property type="protein sequence ID" value="GGJ09189.1"/>
    <property type="molecule type" value="Genomic_DNA"/>
</dbReference>
<evidence type="ECO:0000313" key="2">
    <source>
        <dbReference type="EMBL" id="GGJ09189.1"/>
    </source>
</evidence>
<accession>A0A917NL07</accession>
<proteinExistence type="predicted"/>
<keyword evidence="3" id="KW-1185">Reference proteome</keyword>
<feature type="region of interest" description="Disordered" evidence="1">
    <location>
        <begin position="40"/>
        <end position="75"/>
    </location>
</feature>
<organism evidence="2 3">
    <name type="scientific">Streptomyces brasiliensis</name>
    <dbReference type="NCBI Taxonomy" id="1954"/>
    <lineage>
        <taxon>Bacteria</taxon>
        <taxon>Bacillati</taxon>
        <taxon>Actinomycetota</taxon>
        <taxon>Actinomycetes</taxon>
        <taxon>Kitasatosporales</taxon>
        <taxon>Streptomycetaceae</taxon>
        <taxon>Streptomyces</taxon>
    </lineage>
</organism>
<comment type="caution">
    <text evidence="2">The sequence shown here is derived from an EMBL/GenBank/DDBJ whole genome shotgun (WGS) entry which is preliminary data.</text>
</comment>
<dbReference type="Proteomes" id="UP000657574">
    <property type="component" value="Unassembled WGS sequence"/>
</dbReference>
<dbReference type="AlphaFoldDB" id="A0A917NL07"/>